<feature type="domain" description="CHAD" evidence="1">
    <location>
        <begin position="4"/>
        <end position="265"/>
    </location>
</feature>
<sequence>MTATPSAVTGVHTYLALQVEALHQFREPVIRAEPDAVHRMRVATRRLRSLLSTYSGLYEAMPLNRRRLRWLADELGSVRDLEVLRTRFAKRLGDERPDWFEALAEQERLAYGPLAQACSRERTTKLLAAAEAMATAPQYAAAASQPVESVLGPIGEAAQRDLERALDAIEGAADPDEARHTARNAAKRTRYTAEAAAADLGEPAEAIASEAKRLQNLFGRCQDDVVAIRYLEAHAPESPLLEREHQAHAKHLAKAEAALAEGSGA</sequence>
<dbReference type="InterPro" id="IPR038186">
    <property type="entry name" value="CHAD_dom_sf"/>
</dbReference>
<accession>A0A9W6LJF3</accession>
<dbReference type="Pfam" id="PF05235">
    <property type="entry name" value="CHAD"/>
    <property type="match status" value="1"/>
</dbReference>
<dbReference type="InterPro" id="IPR007899">
    <property type="entry name" value="CHAD_dom"/>
</dbReference>
<dbReference type="RefSeq" id="WP_270115749.1">
    <property type="nucleotide sequence ID" value="NZ_BAAAOL010000001.1"/>
</dbReference>
<dbReference type="EMBL" id="BSDT01000001">
    <property type="protein sequence ID" value="GLI44984.1"/>
    <property type="molecule type" value="Genomic_DNA"/>
</dbReference>
<name>A0A9W6LJF3_9ACTN</name>
<dbReference type="Proteomes" id="UP001144313">
    <property type="component" value="Unassembled WGS sequence"/>
</dbReference>
<organism evidence="2 3">
    <name type="scientific">Glycomyces algeriensis</name>
    <dbReference type="NCBI Taxonomy" id="256037"/>
    <lineage>
        <taxon>Bacteria</taxon>
        <taxon>Bacillati</taxon>
        <taxon>Actinomycetota</taxon>
        <taxon>Actinomycetes</taxon>
        <taxon>Glycomycetales</taxon>
        <taxon>Glycomycetaceae</taxon>
        <taxon>Glycomyces</taxon>
    </lineage>
</organism>
<protein>
    <recommendedName>
        <fullName evidence="1">CHAD domain-containing protein</fullName>
    </recommendedName>
</protein>
<evidence type="ECO:0000313" key="2">
    <source>
        <dbReference type="EMBL" id="GLI44984.1"/>
    </source>
</evidence>
<comment type="caution">
    <text evidence="2">The sequence shown here is derived from an EMBL/GenBank/DDBJ whole genome shotgun (WGS) entry which is preliminary data.</text>
</comment>
<dbReference type="PANTHER" id="PTHR39339">
    <property type="entry name" value="SLR1444 PROTEIN"/>
    <property type="match status" value="1"/>
</dbReference>
<keyword evidence="3" id="KW-1185">Reference proteome</keyword>
<dbReference type="Gene3D" id="1.40.20.10">
    <property type="entry name" value="CHAD domain"/>
    <property type="match status" value="1"/>
</dbReference>
<reference evidence="2" key="1">
    <citation type="submission" date="2022-12" db="EMBL/GenBank/DDBJ databases">
        <title>Reference genome sequencing for broad-spectrum identification of bacterial and archaeal isolates by mass spectrometry.</title>
        <authorList>
            <person name="Sekiguchi Y."/>
            <person name="Tourlousse D.M."/>
        </authorList>
    </citation>
    <scope>NUCLEOTIDE SEQUENCE</scope>
    <source>
        <strain evidence="2">LLR39Z86</strain>
    </source>
</reference>
<gene>
    <name evidence="2" type="ORF">GALLR39Z86_48340</name>
</gene>
<dbReference type="PROSITE" id="PS51708">
    <property type="entry name" value="CHAD"/>
    <property type="match status" value="1"/>
</dbReference>
<evidence type="ECO:0000313" key="3">
    <source>
        <dbReference type="Proteomes" id="UP001144313"/>
    </source>
</evidence>
<dbReference type="PANTHER" id="PTHR39339:SF1">
    <property type="entry name" value="CHAD DOMAIN-CONTAINING PROTEIN"/>
    <property type="match status" value="1"/>
</dbReference>
<dbReference type="AlphaFoldDB" id="A0A9W6LJF3"/>
<proteinExistence type="predicted"/>
<dbReference type="SMART" id="SM00880">
    <property type="entry name" value="CHAD"/>
    <property type="match status" value="1"/>
</dbReference>
<evidence type="ECO:0000259" key="1">
    <source>
        <dbReference type="PROSITE" id="PS51708"/>
    </source>
</evidence>